<feature type="signal peptide" evidence="2">
    <location>
        <begin position="1"/>
        <end position="23"/>
    </location>
</feature>
<evidence type="ECO:0000313" key="3">
    <source>
        <dbReference type="EMBL" id="RUT35502.1"/>
    </source>
</evidence>
<dbReference type="OrthoDB" id="2609996at2"/>
<dbReference type="Proteomes" id="UP000272464">
    <property type="component" value="Unassembled WGS sequence"/>
</dbReference>
<evidence type="ECO:0000313" key="4">
    <source>
        <dbReference type="Proteomes" id="UP000272464"/>
    </source>
</evidence>
<accession>A0A3S1DC99</accession>
<keyword evidence="4" id="KW-1185">Reference proteome</keyword>
<gene>
    <name evidence="3" type="ORF">EJP77_00275</name>
</gene>
<name>A0A3S1DC99_9BACL</name>
<dbReference type="EMBL" id="RZNX01000001">
    <property type="protein sequence ID" value="RUT35502.1"/>
    <property type="molecule type" value="Genomic_DNA"/>
</dbReference>
<feature type="region of interest" description="Disordered" evidence="1">
    <location>
        <begin position="39"/>
        <end position="100"/>
    </location>
</feature>
<evidence type="ECO:0008006" key="5">
    <source>
        <dbReference type="Google" id="ProtNLM"/>
    </source>
</evidence>
<feature type="chain" id="PRO_5018758064" description="DUF3221 domain-containing protein" evidence="2">
    <location>
        <begin position="24"/>
        <end position="191"/>
    </location>
</feature>
<keyword evidence="2" id="KW-0732">Signal</keyword>
<proteinExistence type="predicted"/>
<reference evidence="3 4" key="1">
    <citation type="submission" date="2018-12" db="EMBL/GenBank/DDBJ databases">
        <authorList>
            <person name="Sun L."/>
            <person name="Chen Z."/>
        </authorList>
    </citation>
    <scope>NUCLEOTIDE SEQUENCE [LARGE SCALE GENOMIC DNA]</scope>
    <source>
        <strain evidence="3 4">3-5-3</strain>
    </source>
</reference>
<dbReference type="RefSeq" id="WP_127197202.1">
    <property type="nucleotide sequence ID" value="NZ_RZNX01000001.1"/>
</dbReference>
<sequence length="191" mass="20544">MIAKKSLMWLPSLMLTMAMTACGSTTTIKTENGTAEVKKDGSEFTVNSKDGETTTFKSQDDNTFQIESNKNDGSGGKTTVKSSTEIPASFPKDIPLPDDAKTTGSIETNADGKESIIVTIHTDKELSELETMYKQYFKDNNVSNSMQMVQSGAILFSGELEGHMISISGSPSGDAAEGMDLSISWTENEAK</sequence>
<evidence type="ECO:0000256" key="2">
    <source>
        <dbReference type="SAM" id="SignalP"/>
    </source>
</evidence>
<evidence type="ECO:0000256" key="1">
    <source>
        <dbReference type="SAM" id="MobiDB-lite"/>
    </source>
</evidence>
<organism evidence="3 4">
    <name type="scientific">Paenibacillus zeisoli</name>
    <dbReference type="NCBI Taxonomy" id="2496267"/>
    <lineage>
        <taxon>Bacteria</taxon>
        <taxon>Bacillati</taxon>
        <taxon>Bacillota</taxon>
        <taxon>Bacilli</taxon>
        <taxon>Bacillales</taxon>
        <taxon>Paenibacillaceae</taxon>
        <taxon>Paenibacillus</taxon>
    </lineage>
</organism>
<dbReference type="PROSITE" id="PS51257">
    <property type="entry name" value="PROKAR_LIPOPROTEIN"/>
    <property type="match status" value="1"/>
</dbReference>
<feature type="compositionally biased region" description="Polar residues" evidence="1">
    <location>
        <begin position="44"/>
        <end position="86"/>
    </location>
</feature>
<dbReference type="AlphaFoldDB" id="A0A3S1DC99"/>
<comment type="caution">
    <text evidence="3">The sequence shown here is derived from an EMBL/GenBank/DDBJ whole genome shotgun (WGS) entry which is preliminary data.</text>
</comment>
<protein>
    <recommendedName>
        <fullName evidence="5">DUF3221 domain-containing protein</fullName>
    </recommendedName>
</protein>